<keyword evidence="2" id="KW-0413">Isomerase</keyword>
<dbReference type="Proteomes" id="UP000190027">
    <property type="component" value="Unassembled WGS sequence"/>
</dbReference>
<dbReference type="NCBIfam" id="TIGR00035">
    <property type="entry name" value="asp_race"/>
    <property type="match status" value="1"/>
</dbReference>
<reference evidence="3 4" key="1">
    <citation type="submission" date="2017-02" db="EMBL/GenBank/DDBJ databases">
        <authorList>
            <person name="Peterson S.W."/>
        </authorList>
    </citation>
    <scope>NUCLEOTIDE SEQUENCE [LARGE SCALE GENOMIC DNA]</scope>
    <source>
        <strain evidence="3 4">DSM 16080</strain>
    </source>
</reference>
<dbReference type="OrthoDB" id="9803739at2"/>
<dbReference type="InterPro" id="IPR001920">
    <property type="entry name" value="Asp/Glu_race"/>
</dbReference>
<evidence type="ECO:0000313" key="3">
    <source>
        <dbReference type="EMBL" id="SKA96861.1"/>
    </source>
</evidence>
<dbReference type="Gene3D" id="3.40.50.1860">
    <property type="match status" value="2"/>
</dbReference>
<dbReference type="PROSITE" id="PS00924">
    <property type="entry name" value="ASP_GLU_RACEMASE_2"/>
    <property type="match status" value="1"/>
</dbReference>
<dbReference type="STRING" id="1121449.SAMN02745704_02791"/>
<dbReference type="InterPro" id="IPR004380">
    <property type="entry name" value="Asp_race"/>
</dbReference>
<dbReference type="EMBL" id="FUYC01000029">
    <property type="protein sequence ID" value="SKA96861.1"/>
    <property type="molecule type" value="Genomic_DNA"/>
</dbReference>
<evidence type="ECO:0000313" key="4">
    <source>
        <dbReference type="Proteomes" id="UP000190027"/>
    </source>
</evidence>
<dbReference type="InterPro" id="IPR015942">
    <property type="entry name" value="Asp/Glu/hydantoin_racemase"/>
</dbReference>
<dbReference type="Pfam" id="PF01177">
    <property type="entry name" value="Asp_Glu_race"/>
    <property type="match status" value="1"/>
</dbReference>
<dbReference type="PANTHER" id="PTHR21198:SF7">
    <property type="entry name" value="ASPARTATE-GLUTAMATE RACEMASE FAMILY"/>
    <property type="match status" value="1"/>
</dbReference>
<dbReference type="RefSeq" id="WP_078718331.1">
    <property type="nucleotide sequence ID" value="NZ_FUYC01000029.1"/>
</dbReference>
<name>A0A1T4Y6E2_9BACT</name>
<evidence type="ECO:0000256" key="2">
    <source>
        <dbReference type="ARBA" id="ARBA00023235"/>
    </source>
</evidence>
<dbReference type="GO" id="GO:0047661">
    <property type="term" value="F:amino-acid racemase activity"/>
    <property type="evidence" value="ECO:0007669"/>
    <property type="project" value="InterPro"/>
</dbReference>
<accession>A0A1T4Y6E2</accession>
<dbReference type="PANTHER" id="PTHR21198">
    <property type="entry name" value="GLUTAMATE RACEMASE"/>
    <property type="match status" value="1"/>
</dbReference>
<dbReference type="AlphaFoldDB" id="A0A1T4Y6E2"/>
<proteinExistence type="inferred from homology"/>
<comment type="similarity">
    <text evidence="1">Belongs to the aspartate/glutamate racemases family.</text>
</comment>
<dbReference type="SUPFAM" id="SSF53681">
    <property type="entry name" value="Aspartate/glutamate racemase"/>
    <property type="match status" value="2"/>
</dbReference>
<protein>
    <submittedName>
        <fullName evidence="3">Aspartate racemase</fullName>
    </submittedName>
</protein>
<dbReference type="InterPro" id="IPR033134">
    <property type="entry name" value="Asp/Glu_racemase_AS_2"/>
</dbReference>
<organism evidence="3 4">
    <name type="scientific">Paucidesulfovibrio gracilis DSM 16080</name>
    <dbReference type="NCBI Taxonomy" id="1121449"/>
    <lineage>
        <taxon>Bacteria</taxon>
        <taxon>Pseudomonadati</taxon>
        <taxon>Thermodesulfobacteriota</taxon>
        <taxon>Desulfovibrionia</taxon>
        <taxon>Desulfovibrionales</taxon>
        <taxon>Desulfovibrionaceae</taxon>
        <taxon>Paucidesulfovibrio</taxon>
    </lineage>
</organism>
<evidence type="ECO:0000256" key="1">
    <source>
        <dbReference type="ARBA" id="ARBA00007847"/>
    </source>
</evidence>
<gene>
    <name evidence="3" type="ORF">SAMN02745704_02791</name>
</gene>
<keyword evidence="4" id="KW-1185">Reference proteome</keyword>
<sequence length="236" mass="26150">MKIMGLLGGMSWESTAEYYRILNQETARRRGGLASTPLLLRSVDFQEAHNYLEQEEWATIAAHLGWLGRGLRLAGADFLVICTNTMHRVAEEIALAAELPLLHIGDATLEYVRGQGMDRVGLLGTIPTMEQPFLRERLAQGGVETLVPDEKDRALLHHAIFQELCKGIFKESSRNEFVRISNELARNGAQSVIMGCTEIPLLLRPDDVDVPLVDTTRVHALAALDRAGIVDPEKGK</sequence>